<proteinExistence type="predicted"/>
<evidence type="ECO:0000313" key="1">
    <source>
        <dbReference type="EMBL" id="MBA0693958.1"/>
    </source>
</evidence>
<dbReference type="Proteomes" id="UP000593577">
    <property type="component" value="Unassembled WGS sequence"/>
</dbReference>
<name>A0A7J8Y308_GOSAI</name>
<accession>A0A7J8Y308</accession>
<gene>
    <name evidence="1" type="ORF">Goari_004294</name>
</gene>
<keyword evidence="2" id="KW-1185">Reference proteome</keyword>
<organism evidence="1 2">
    <name type="scientific">Gossypium aridum</name>
    <name type="common">American cotton</name>
    <name type="synonym">Erioxylum aridum</name>
    <dbReference type="NCBI Taxonomy" id="34290"/>
    <lineage>
        <taxon>Eukaryota</taxon>
        <taxon>Viridiplantae</taxon>
        <taxon>Streptophyta</taxon>
        <taxon>Embryophyta</taxon>
        <taxon>Tracheophyta</taxon>
        <taxon>Spermatophyta</taxon>
        <taxon>Magnoliopsida</taxon>
        <taxon>eudicotyledons</taxon>
        <taxon>Gunneridae</taxon>
        <taxon>Pentapetalae</taxon>
        <taxon>rosids</taxon>
        <taxon>malvids</taxon>
        <taxon>Malvales</taxon>
        <taxon>Malvaceae</taxon>
        <taxon>Malvoideae</taxon>
        <taxon>Gossypium</taxon>
    </lineage>
</organism>
<comment type="caution">
    <text evidence="1">The sequence shown here is derived from an EMBL/GenBank/DDBJ whole genome shotgun (WGS) entry which is preliminary data.</text>
</comment>
<reference evidence="1 2" key="1">
    <citation type="journal article" date="2019" name="Genome Biol. Evol.">
        <title>Insights into the evolution of the New World diploid cottons (Gossypium, subgenus Houzingenia) based on genome sequencing.</title>
        <authorList>
            <person name="Grover C.E."/>
            <person name="Arick M.A. 2nd"/>
            <person name="Thrash A."/>
            <person name="Conover J.L."/>
            <person name="Sanders W.S."/>
            <person name="Peterson D.G."/>
            <person name="Frelichowski J.E."/>
            <person name="Scheffler J.A."/>
            <person name="Scheffler B.E."/>
            <person name="Wendel J.F."/>
        </authorList>
    </citation>
    <scope>NUCLEOTIDE SEQUENCE [LARGE SCALE GENOMIC DNA]</scope>
    <source>
        <strain evidence="1">185</strain>
        <tissue evidence="1">Leaf</tissue>
    </source>
</reference>
<protein>
    <submittedName>
        <fullName evidence="1">Uncharacterized protein</fullName>
    </submittedName>
</protein>
<evidence type="ECO:0000313" key="2">
    <source>
        <dbReference type="Proteomes" id="UP000593577"/>
    </source>
</evidence>
<dbReference type="EMBL" id="JABFAA010000010">
    <property type="protein sequence ID" value="MBA0693958.1"/>
    <property type="molecule type" value="Genomic_DNA"/>
</dbReference>
<sequence length="25" mass="2967">MLQIVDMTEKETLLAFKNGLKSWDR</sequence>
<dbReference type="AlphaFoldDB" id="A0A7J8Y308"/>